<feature type="compositionally biased region" description="Acidic residues" evidence="1">
    <location>
        <begin position="421"/>
        <end position="445"/>
    </location>
</feature>
<reference evidence="2" key="1">
    <citation type="submission" date="2021-01" db="EMBL/GenBank/DDBJ databases">
        <authorList>
            <person name="Corre E."/>
            <person name="Pelletier E."/>
            <person name="Niang G."/>
            <person name="Scheremetjew M."/>
            <person name="Finn R."/>
            <person name="Kale V."/>
            <person name="Holt S."/>
            <person name="Cochrane G."/>
            <person name="Meng A."/>
            <person name="Brown T."/>
            <person name="Cohen L."/>
        </authorList>
    </citation>
    <scope>NUCLEOTIDE SEQUENCE</scope>
    <source>
        <strain evidence="2">CCMP127</strain>
    </source>
</reference>
<organism evidence="2">
    <name type="scientific">Amphora coffeiformis</name>
    <dbReference type="NCBI Taxonomy" id="265554"/>
    <lineage>
        <taxon>Eukaryota</taxon>
        <taxon>Sar</taxon>
        <taxon>Stramenopiles</taxon>
        <taxon>Ochrophyta</taxon>
        <taxon>Bacillariophyta</taxon>
        <taxon>Bacillariophyceae</taxon>
        <taxon>Bacillariophycidae</taxon>
        <taxon>Thalassiophysales</taxon>
        <taxon>Catenulaceae</taxon>
        <taxon>Amphora</taxon>
    </lineage>
</organism>
<feature type="compositionally biased region" description="Acidic residues" evidence="1">
    <location>
        <begin position="334"/>
        <end position="393"/>
    </location>
</feature>
<name>A0A7S3L2F0_9STRA</name>
<feature type="region of interest" description="Disordered" evidence="1">
    <location>
        <begin position="1"/>
        <end position="30"/>
    </location>
</feature>
<accession>A0A7S3L2F0</accession>
<dbReference type="AlphaFoldDB" id="A0A7S3L2F0"/>
<feature type="region of interest" description="Disordered" evidence="1">
    <location>
        <begin position="139"/>
        <end position="165"/>
    </location>
</feature>
<gene>
    <name evidence="2" type="ORF">ACOF00016_LOCUS5603</name>
</gene>
<feature type="compositionally biased region" description="Low complexity" evidence="1">
    <location>
        <begin position="1"/>
        <end position="21"/>
    </location>
</feature>
<sequence>MTTPDTTTTTTPTTTTTATTPWNSDQGAPAPVVSIDSSFMSHPSPPVASILVDKDKDKATRGSPLKALRLASRLELDDDQTKPKNRDKSLLPFALGTKIYKIFENPQFEQDDQSNNDTPPEFIIATGVLAKYETLDEDDNDEYEYDDDDDNDDADHKGSDKNNKKKKKKPKFYYLVNYDDGDKEHLTVADVKTILCRQYDVEQQLAQLNRPLGKSPILLGTKIPWMHWDDSTNKHIVVDATLEKFEKLVTDVGVEFGFQVHFHHPHEQMEPSHMTIHQIKYRIRLAETGKLQQMVDRNNGIVPSDPDNESLASKAELKVDNDVVGNDDDKKIDNEDDDDEEEEDGDDDDDKDIDNDDNDAEDDGDDKDIDDDDGDDGDDDDDDDDDIYDDDRGEDTTFQKRKSLSEEKNSAKRICYTATDKDDEDSESEDDEEVSDGDGSVEEDALYNKAEKWLESEDNEEDNCNKFGNSDDDLEEDGLYDKAGEHSESEKDKQSENEEEKDEEGKAIDDHGSIDKGEGGMEGNAD</sequence>
<feature type="compositionally biased region" description="Basic and acidic residues" evidence="1">
    <location>
        <begin position="503"/>
        <end position="519"/>
    </location>
</feature>
<protein>
    <submittedName>
        <fullName evidence="2">Uncharacterized protein</fullName>
    </submittedName>
</protein>
<feature type="region of interest" description="Disordered" evidence="1">
    <location>
        <begin position="297"/>
        <end position="526"/>
    </location>
</feature>
<evidence type="ECO:0000256" key="1">
    <source>
        <dbReference type="SAM" id="MobiDB-lite"/>
    </source>
</evidence>
<proteinExistence type="predicted"/>
<feature type="compositionally biased region" description="Basic and acidic residues" evidence="1">
    <location>
        <begin position="315"/>
        <end position="333"/>
    </location>
</feature>
<dbReference type="EMBL" id="HBIM01006591">
    <property type="protein sequence ID" value="CAE0407815.1"/>
    <property type="molecule type" value="Transcribed_RNA"/>
</dbReference>
<evidence type="ECO:0000313" key="2">
    <source>
        <dbReference type="EMBL" id="CAE0407815.1"/>
    </source>
</evidence>
<feature type="compositionally biased region" description="Basic and acidic residues" evidence="1">
    <location>
        <begin position="479"/>
        <end position="496"/>
    </location>
</feature>
<feature type="compositionally biased region" description="Basic and acidic residues" evidence="1">
    <location>
        <begin position="394"/>
        <end position="410"/>
    </location>
</feature>
<feature type="compositionally biased region" description="Acidic residues" evidence="1">
    <location>
        <begin position="139"/>
        <end position="153"/>
    </location>
</feature>